<dbReference type="InterPro" id="IPR002559">
    <property type="entry name" value="Transposase_11"/>
</dbReference>
<accession>A0A0D7CFW5</accession>
<feature type="transmembrane region" description="Helical" evidence="1">
    <location>
        <begin position="51"/>
        <end position="71"/>
    </location>
</feature>
<dbReference type="InterPro" id="IPR047952">
    <property type="entry name" value="Transpos_IS4"/>
</dbReference>
<dbReference type="InterPro" id="IPR024473">
    <property type="entry name" value="Transposases_IS4_N"/>
</dbReference>
<dbReference type="PANTHER" id="PTHR37529:SF1">
    <property type="entry name" value="TRANSPOSASE INSG FOR INSERTION SEQUENCE ELEMENT IS4-RELATED"/>
    <property type="match status" value="1"/>
</dbReference>
<organism evidence="4 5">
    <name type="scientific">Streptomyces natalensis ATCC 27448</name>
    <dbReference type="NCBI Taxonomy" id="1240678"/>
    <lineage>
        <taxon>Bacteria</taxon>
        <taxon>Bacillati</taxon>
        <taxon>Actinomycetota</taxon>
        <taxon>Actinomycetes</taxon>
        <taxon>Kitasatosporales</taxon>
        <taxon>Streptomycetaceae</taxon>
        <taxon>Streptomyces</taxon>
    </lineage>
</organism>
<dbReference type="Proteomes" id="UP000032458">
    <property type="component" value="Unassembled WGS sequence"/>
</dbReference>
<feature type="domain" description="Transposase IS4-like" evidence="2">
    <location>
        <begin position="159"/>
        <end position="342"/>
    </location>
</feature>
<keyword evidence="5" id="KW-1185">Reference proteome</keyword>
<dbReference type="GO" id="GO:0006313">
    <property type="term" value="P:DNA transposition"/>
    <property type="evidence" value="ECO:0007669"/>
    <property type="project" value="InterPro"/>
</dbReference>
<dbReference type="AlphaFoldDB" id="A0A0D7CFW5"/>
<dbReference type="SUPFAM" id="SSF53098">
    <property type="entry name" value="Ribonuclease H-like"/>
    <property type="match status" value="1"/>
</dbReference>
<evidence type="ECO:0000313" key="5">
    <source>
        <dbReference type="Proteomes" id="UP000032458"/>
    </source>
</evidence>
<sequence length="539" mass="58802">MAQSVTYRIDDVFAPGHVGELTQVIPTELVDAVLDETGSRERRLRSLPSRVGVYFVLALGLFEHLGAGLVWGKLVTGLAAPVPQTSEKALRDLRRRIGVAPFQRLFDVLAGPLAQPSTPGVRYRRWRTVAFDGCGSLNVPDHERNRSWLGRTERRHGPSGYPRLMLMTLCETSTRGLIAAAFGPASKGETDYAHDLVSHLTSDMLLLADRAFDSNKLLADIAAQGAQLLIRATSTRRPPVLALLPDGSYLTRIGGVRLRVIEAEVRSRTADGGDFGGTYRLLTTLSDHRTDPADRLVGLYHERWEIETAYLALRHTLLKGRVLRSKDPVGITQEMWGLLTVYQALRSMMVTAVETVPGCDPDRAGFTVALEAARDTVVGVAGTTVNATPSGRLDLVGAIGTRVLQALLPERRMRLSARIVKCGTSRYNIWNRDGRPRDSAPITAIVITVHPPALPTMHAPDRAASGRWGQVCRILAESSNQAMHARDIAGHLGLTTTGRVLSGFNAQLCYWARNGRLIRTAPSTYKVPLPGALTTSTEP</sequence>
<proteinExistence type="predicted"/>
<gene>
    <name evidence="4" type="ORF">SNA_30015</name>
</gene>
<protein>
    <submittedName>
        <fullName evidence="4">Transposase</fullName>
    </submittedName>
</protein>
<dbReference type="Pfam" id="PF13006">
    <property type="entry name" value="Nterm_IS4"/>
    <property type="match status" value="1"/>
</dbReference>
<evidence type="ECO:0000259" key="2">
    <source>
        <dbReference type="Pfam" id="PF01609"/>
    </source>
</evidence>
<feature type="domain" description="Transposase IS4 N-terminal" evidence="3">
    <location>
        <begin position="16"/>
        <end position="107"/>
    </location>
</feature>
<evidence type="ECO:0000259" key="3">
    <source>
        <dbReference type="Pfam" id="PF13006"/>
    </source>
</evidence>
<dbReference type="InterPro" id="IPR012337">
    <property type="entry name" value="RNaseH-like_sf"/>
</dbReference>
<dbReference type="PATRIC" id="fig|1240678.4.peg.6426"/>
<comment type="caution">
    <text evidence="4">The sequence shown here is derived from an EMBL/GenBank/DDBJ whole genome shotgun (WGS) entry which is preliminary data.</text>
</comment>
<evidence type="ECO:0000256" key="1">
    <source>
        <dbReference type="SAM" id="Phobius"/>
    </source>
</evidence>
<dbReference type="EMBL" id="JRKI01000041">
    <property type="protein sequence ID" value="KIZ14936.1"/>
    <property type="molecule type" value="Genomic_DNA"/>
</dbReference>
<keyword evidence="1" id="KW-1133">Transmembrane helix</keyword>
<dbReference type="GO" id="GO:0004803">
    <property type="term" value="F:transposase activity"/>
    <property type="evidence" value="ECO:0007669"/>
    <property type="project" value="InterPro"/>
</dbReference>
<dbReference type="NCBIfam" id="NF033592">
    <property type="entry name" value="transpos_IS4_1"/>
    <property type="match status" value="1"/>
</dbReference>
<keyword evidence="1" id="KW-0812">Transmembrane</keyword>
<dbReference type="Pfam" id="PF01609">
    <property type="entry name" value="DDE_Tnp_1"/>
    <property type="match status" value="1"/>
</dbReference>
<reference evidence="4 5" key="1">
    <citation type="submission" date="2014-09" db="EMBL/GenBank/DDBJ databases">
        <title>Draft genome sequence of Streptomyces natalensis ATCC 27448, producer of the antifungal pimaricin.</title>
        <authorList>
            <person name="Mendes M.V."/>
            <person name="Beites T."/>
            <person name="Pires S."/>
            <person name="Santos C.L."/>
            <person name="Moradas-Ferreira P."/>
        </authorList>
    </citation>
    <scope>NUCLEOTIDE SEQUENCE [LARGE SCALE GENOMIC DNA]</scope>
    <source>
        <strain evidence="4 5">ATCC 27448</strain>
    </source>
</reference>
<keyword evidence="1" id="KW-0472">Membrane</keyword>
<name>A0A0D7CFW5_9ACTN</name>
<dbReference type="GO" id="GO:0003677">
    <property type="term" value="F:DNA binding"/>
    <property type="evidence" value="ECO:0007669"/>
    <property type="project" value="InterPro"/>
</dbReference>
<dbReference type="PANTHER" id="PTHR37529">
    <property type="entry name" value="TRANSPOSASE INSG FOR INSERTION SEQUENCE ELEMENT IS4-RELATED"/>
    <property type="match status" value="1"/>
</dbReference>
<evidence type="ECO:0000313" key="4">
    <source>
        <dbReference type="EMBL" id="KIZ14936.1"/>
    </source>
</evidence>